<comment type="caution">
    <text evidence="1">The sequence shown here is derived from an EMBL/GenBank/DDBJ whole genome shotgun (WGS) entry which is preliminary data.</text>
</comment>
<protein>
    <submittedName>
        <fullName evidence="1">Uncharacterized protein</fullName>
    </submittedName>
</protein>
<organism evidence="1 2">
    <name type="scientific">Vaccinium darrowii</name>
    <dbReference type="NCBI Taxonomy" id="229202"/>
    <lineage>
        <taxon>Eukaryota</taxon>
        <taxon>Viridiplantae</taxon>
        <taxon>Streptophyta</taxon>
        <taxon>Embryophyta</taxon>
        <taxon>Tracheophyta</taxon>
        <taxon>Spermatophyta</taxon>
        <taxon>Magnoliopsida</taxon>
        <taxon>eudicotyledons</taxon>
        <taxon>Gunneridae</taxon>
        <taxon>Pentapetalae</taxon>
        <taxon>asterids</taxon>
        <taxon>Ericales</taxon>
        <taxon>Ericaceae</taxon>
        <taxon>Vaccinioideae</taxon>
        <taxon>Vaccinieae</taxon>
        <taxon>Vaccinium</taxon>
    </lineage>
</organism>
<gene>
    <name evidence="1" type="ORF">Vadar_009062</name>
</gene>
<proteinExistence type="predicted"/>
<reference evidence="1 2" key="1">
    <citation type="journal article" date="2021" name="Hortic Res">
        <title>High-quality reference genome and annotation aids understanding of berry development for evergreen blueberry (Vaccinium darrowii).</title>
        <authorList>
            <person name="Yu J."/>
            <person name="Hulse-Kemp A.M."/>
            <person name="Babiker E."/>
            <person name="Staton M."/>
        </authorList>
    </citation>
    <scope>NUCLEOTIDE SEQUENCE [LARGE SCALE GENOMIC DNA]</scope>
    <source>
        <strain evidence="2">cv. NJ 8807/NJ 8810</strain>
        <tissue evidence="1">Young leaf</tissue>
    </source>
</reference>
<accession>A0ACB7YDN8</accession>
<dbReference type="EMBL" id="CM037158">
    <property type="protein sequence ID" value="KAH7851249.1"/>
    <property type="molecule type" value="Genomic_DNA"/>
</dbReference>
<keyword evidence="2" id="KW-1185">Reference proteome</keyword>
<evidence type="ECO:0000313" key="2">
    <source>
        <dbReference type="Proteomes" id="UP000828048"/>
    </source>
</evidence>
<dbReference type="Proteomes" id="UP000828048">
    <property type="component" value="Chromosome 8"/>
</dbReference>
<sequence>MNSFSNFTISEIARMSDLKLASLPHNSMRHTRFHQPRGIPDQKLTANERMLVVGFASKTLEANCEDAVMWPYWGWQNRIDKSFGSLILWHEHMHSLYILKVDYFL</sequence>
<evidence type="ECO:0000313" key="1">
    <source>
        <dbReference type="EMBL" id="KAH7851249.1"/>
    </source>
</evidence>
<name>A0ACB7YDN8_9ERIC</name>